<keyword evidence="3" id="KW-1185">Reference proteome</keyword>
<dbReference type="Proteomes" id="UP001164746">
    <property type="component" value="Chromosome 12"/>
</dbReference>
<name>A0ABY7FKL8_MYAAR</name>
<feature type="compositionally biased region" description="Basic and acidic residues" evidence="1">
    <location>
        <begin position="117"/>
        <end position="140"/>
    </location>
</feature>
<reference evidence="2" key="1">
    <citation type="submission" date="2022-11" db="EMBL/GenBank/DDBJ databases">
        <title>Centuries of genome instability and evolution in soft-shell clam transmissible cancer (bioRxiv).</title>
        <authorList>
            <person name="Hart S.F.M."/>
            <person name="Yonemitsu M.A."/>
            <person name="Giersch R.M."/>
            <person name="Beal B.F."/>
            <person name="Arriagada G."/>
            <person name="Davis B.W."/>
            <person name="Ostrander E.A."/>
            <person name="Goff S.P."/>
            <person name="Metzger M.J."/>
        </authorList>
    </citation>
    <scope>NUCLEOTIDE SEQUENCE</scope>
    <source>
        <strain evidence="2">MELC-2E11</strain>
        <tissue evidence="2">Siphon/mantle</tissue>
    </source>
</reference>
<feature type="region of interest" description="Disordered" evidence="1">
    <location>
        <begin position="93"/>
        <end position="192"/>
    </location>
</feature>
<evidence type="ECO:0000313" key="2">
    <source>
        <dbReference type="EMBL" id="WAR22127.1"/>
    </source>
</evidence>
<accession>A0ABY7FKL8</accession>
<evidence type="ECO:0000313" key="3">
    <source>
        <dbReference type="Proteomes" id="UP001164746"/>
    </source>
</evidence>
<organism evidence="2 3">
    <name type="scientific">Mya arenaria</name>
    <name type="common">Soft-shell clam</name>
    <dbReference type="NCBI Taxonomy" id="6604"/>
    <lineage>
        <taxon>Eukaryota</taxon>
        <taxon>Metazoa</taxon>
        <taxon>Spiralia</taxon>
        <taxon>Lophotrochozoa</taxon>
        <taxon>Mollusca</taxon>
        <taxon>Bivalvia</taxon>
        <taxon>Autobranchia</taxon>
        <taxon>Heteroconchia</taxon>
        <taxon>Euheterodonta</taxon>
        <taxon>Imparidentia</taxon>
        <taxon>Neoheterodontei</taxon>
        <taxon>Myida</taxon>
        <taxon>Myoidea</taxon>
        <taxon>Myidae</taxon>
        <taxon>Mya</taxon>
    </lineage>
</organism>
<feature type="region of interest" description="Disordered" evidence="1">
    <location>
        <begin position="210"/>
        <end position="236"/>
    </location>
</feature>
<proteinExistence type="predicted"/>
<feature type="compositionally biased region" description="Basic residues" evidence="1">
    <location>
        <begin position="225"/>
        <end position="236"/>
    </location>
</feature>
<sequence length="236" mass="26996">MVSAILSRVVILVFGTLYPAYASYKAVKTKNVKEYEIDEAIAQARTKGYSTLVTLGSRGLTYATNVVVSTAIKGQSTLAEQIKKSYSTNDLRVRDTRRGPDVTDGMRYVDDSDEEFENRLRADNQELSNREKKDIHEKEAHLKRRPLSRSKSDAAAHRPKKQRPLSGLSRLEEVEHENSMAQEARQSDDDNIETFSEEIIYYQPRKSGYTQKEVMSDPYATLPRTRARNRPRLHQP</sequence>
<evidence type="ECO:0000256" key="1">
    <source>
        <dbReference type="SAM" id="MobiDB-lite"/>
    </source>
</evidence>
<protein>
    <submittedName>
        <fullName evidence="2">REEP2-like protein</fullName>
    </submittedName>
</protein>
<dbReference type="EMBL" id="CP111023">
    <property type="protein sequence ID" value="WAR22127.1"/>
    <property type="molecule type" value="Genomic_DNA"/>
</dbReference>
<gene>
    <name evidence="2" type="ORF">MAR_016101</name>
</gene>